<feature type="compositionally biased region" description="Basic residues" evidence="1">
    <location>
        <begin position="368"/>
        <end position="378"/>
    </location>
</feature>
<evidence type="ECO:0000313" key="3">
    <source>
        <dbReference type="Proteomes" id="UP001385951"/>
    </source>
</evidence>
<dbReference type="Proteomes" id="UP001385951">
    <property type="component" value="Unassembled WGS sequence"/>
</dbReference>
<protein>
    <submittedName>
        <fullName evidence="2">Uncharacterized protein</fullName>
    </submittedName>
</protein>
<feature type="compositionally biased region" description="Polar residues" evidence="1">
    <location>
        <begin position="336"/>
        <end position="350"/>
    </location>
</feature>
<feature type="compositionally biased region" description="Basic and acidic residues" evidence="1">
    <location>
        <begin position="47"/>
        <end position="56"/>
    </location>
</feature>
<evidence type="ECO:0000313" key="2">
    <source>
        <dbReference type="EMBL" id="KAK7678552.1"/>
    </source>
</evidence>
<organism evidence="2 3">
    <name type="scientific">Cerrena zonata</name>
    <dbReference type="NCBI Taxonomy" id="2478898"/>
    <lineage>
        <taxon>Eukaryota</taxon>
        <taxon>Fungi</taxon>
        <taxon>Dikarya</taxon>
        <taxon>Basidiomycota</taxon>
        <taxon>Agaricomycotina</taxon>
        <taxon>Agaricomycetes</taxon>
        <taxon>Polyporales</taxon>
        <taxon>Cerrenaceae</taxon>
        <taxon>Cerrena</taxon>
    </lineage>
</organism>
<accession>A0AAW0FMQ1</accession>
<feature type="region of interest" description="Disordered" evidence="1">
    <location>
        <begin position="1"/>
        <end position="56"/>
    </location>
</feature>
<gene>
    <name evidence="2" type="ORF">QCA50_018424</name>
</gene>
<keyword evidence="3" id="KW-1185">Reference proteome</keyword>
<feature type="region of interest" description="Disordered" evidence="1">
    <location>
        <begin position="336"/>
        <end position="391"/>
    </location>
</feature>
<feature type="compositionally biased region" description="Basic and acidic residues" evidence="1">
    <location>
        <begin position="381"/>
        <end position="391"/>
    </location>
</feature>
<proteinExistence type="predicted"/>
<evidence type="ECO:0000256" key="1">
    <source>
        <dbReference type="SAM" id="MobiDB-lite"/>
    </source>
</evidence>
<reference evidence="2 3" key="1">
    <citation type="submission" date="2022-09" db="EMBL/GenBank/DDBJ databases">
        <authorList>
            <person name="Palmer J.M."/>
        </authorList>
    </citation>
    <scope>NUCLEOTIDE SEQUENCE [LARGE SCALE GENOMIC DNA]</scope>
    <source>
        <strain evidence="2 3">DSM 7382</strain>
    </source>
</reference>
<dbReference type="AlphaFoldDB" id="A0AAW0FMQ1"/>
<dbReference type="EMBL" id="JASBNA010000070">
    <property type="protein sequence ID" value="KAK7678552.1"/>
    <property type="molecule type" value="Genomic_DNA"/>
</dbReference>
<name>A0AAW0FMQ1_9APHY</name>
<comment type="caution">
    <text evidence="2">The sequence shown here is derived from an EMBL/GenBank/DDBJ whole genome shotgun (WGS) entry which is preliminary data.</text>
</comment>
<sequence>MQPPMPNTDLKPRYDLIGASDGSRTPPRDPSLDMEWNTDSSSEQPSDDYKEPTEPVPEEICRRVDLADSKGRCLIENVSPWDYTYCMPRKLSDEDDLLTALEYHWDMEHLSLNLDTRFNIFKVGASLRSTFDSGEWILIPEEEVVERFSASLKECDGKFHPVREKFPIFTETTFKYRMIPITEVVMKMTISRQNTVHPNGTAVLADNVTVHEHPFQTLPLLESHLHPKFVLFDAGRKLDAVIKSPTGSEGSDFMQALAASMKQNYIYGMGLEDDMKELADDFNKALKKRLTDIANDIRGRSPVITEIERIYKAWMVKPDLSIMMKDEVFHLMGGDDSQSIQTMESTTTGPRTPKKRLGNPLVDGAGPSRRHKHDKRTSRGLSERSLRKLDAGQEWTERSIAVWAEESVENGAEMVPGQN</sequence>